<keyword evidence="1" id="KW-0813">Transport</keyword>
<evidence type="ECO:0000256" key="9">
    <source>
        <dbReference type="ARBA" id="ARBA00073649"/>
    </source>
</evidence>
<dbReference type="PROSITE" id="PS50893">
    <property type="entry name" value="ABC_TRANSPORTER_2"/>
    <property type="match status" value="1"/>
</dbReference>
<evidence type="ECO:0000256" key="11">
    <source>
        <dbReference type="SAM" id="MobiDB-lite"/>
    </source>
</evidence>
<dbReference type="SMART" id="SM00382">
    <property type="entry name" value="AAA"/>
    <property type="match status" value="1"/>
</dbReference>
<feature type="compositionally biased region" description="Acidic residues" evidence="11">
    <location>
        <begin position="334"/>
        <end position="358"/>
    </location>
</feature>
<evidence type="ECO:0000256" key="4">
    <source>
        <dbReference type="ARBA" id="ARBA00022967"/>
    </source>
</evidence>
<dbReference type="EC" id="7.6.2.8" evidence="8"/>
<evidence type="ECO:0000256" key="1">
    <source>
        <dbReference type="ARBA" id="ARBA00022448"/>
    </source>
</evidence>
<dbReference type="EMBL" id="RBZW01000025">
    <property type="protein sequence ID" value="THE64778.1"/>
    <property type="molecule type" value="Genomic_DNA"/>
</dbReference>
<feature type="compositionally biased region" description="Low complexity" evidence="11">
    <location>
        <begin position="281"/>
        <end position="298"/>
    </location>
</feature>
<sequence length="502" mass="52692">MIGTDAPRATDETTDDESTTIDIEDVSLSFGDHDVLEDVSIGVESGEFVGLVGPNGAGKTTLLRAISGALEPDTGRIAINGTDVHEVGSRTSSRLVAVVPQDTSLSFSFPVRDVVAMGRHPHRSRFSTPDQHDREAVDDALERTRTTDLAERPIDEVSGGQRQRVVLARAIAQETPALLLDEPTASLDINHQIETLELVRELLADGQAVVAAIHDLTLAARYCDRLALLADGGVHSVGSPAAVLSTDALSTAFDATATVTTNPVTGTETVTALPNESLETDVLSSVESDSSQSAGQSTRQVSGRPSNPRVHVLGSGTTAAGALARLETATVDPAADDEDDDRECGDDDRGDGNGEDAVSESAALEVSVGPVARGSVAADLADQFATDSVIVNPFTALSSEHRERIDDWLRAADVVVLADADGGSRDGPGAFLERLETADSFVPEHTVVVTDRSSVADRAVGDGGSGWRYDQCREQGYEATVETVFEAVGASLEDRVGSDRLE</sequence>
<keyword evidence="2" id="KW-0547">Nucleotide-binding</keyword>
<feature type="domain" description="ABC transporter" evidence="12">
    <location>
        <begin position="21"/>
        <end position="256"/>
    </location>
</feature>
<comment type="catalytic activity">
    <reaction evidence="5">
        <text>an R-cob(III)alamin(out) + ATP + H2O = an R-cob(III)alamin(in) + ADP + phosphate + H(+)</text>
        <dbReference type="Rhea" id="RHEA:17873"/>
        <dbReference type="ChEBI" id="CHEBI:15377"/>
        <dbReference type="ChEBI" id="CHEBI:15378"/>
        <dbReference type="ChEBI" id="CHEBI:30616"/>
        <dbReference type="ChEBI" id="CHEBI:43474"/>
        <dbReference type="ChEBI" id="CHEBI:140785"/>
        <dbReference type="ChEBI" id="CHEBI:456216"/>
        <dbReference type="EC" id="7.6.2.8"/>
    </reaction>
</comment>
<evidence type="ECO:0000313" key="14">
    <source>
        <dbReference type="Proteomes" id="UP000318864"/>
    </source>
</evidence>
<gene>
    <name evidence="13" type="ORF">D8Y22_11005</name>
</gene>
<dbReference type="FunFam" id="3.40.50.300:FF:000134">
    <property type="entry name" value="Iron-enterobactin ABC transporter ATP-binding protein"/>
    <property type="match status" value="1"/>
</dbReference>
<dbReference type="Pfam" id="PF00005">
    <property type="entry name" value="ABC_tran"/>
    <property type="match status" value="1"/>
</dbReference>
<accession>A0A4S3TQF3</accession>
<name>A0A4S3TQF3_9EURY</name>
<dbReference type="RefSeq" id="WP_141464748.1">
    <property type="nucleotide sequence ID" value="NZ_RBZW01000025.1"/>
</dbReference>
<dbReference type="InterPro" id="IPR003439">
    <property type="entry name" value="ABC_transporter-like_ATP-bd"/>
</dbReference>
<dbReference type="SUPFAM" id="SSF52540">
    <property type="entry name" value="P-loop containing nucleoside triphosphate hydrolases"/>
    <property type="match status" value="1"/>
</dbReference>
<evidence type="ECO:0000256" key="7">
    <source>
        <dbReference type="ARBA" id="ARBA00064420"/>
    </source>
</evidence>
<evidence type="ECO:0000256" key="10">
    <source>
        <dbReference type="ARBA" id="ARBA00077139"/>
    </source>
</evidence>
<dbReference type="CDD" id="cd03235">
    <property type="entry name" value="ABC_Metallic_Cations"/>
    <property type="match status" value="1"/>
</dbReference>
<dbReference type="InterPro" id="IPR003593">
    <property type="entry name" value="AAA+_ATPase"/>
</dbReference>
<dbReference type="Gene3D" id="3.40.50.300">
    <property type="entry name" value="P-loop containing nucleotide triphosphate hydrolases"/>
    <property type="match status" value="1"/>
</dbReference>
<dbReference type="GO" id="GO:0015420">
    <property type="term" value="F:ABC-type vitamin B12 transporter activity"/>
    <property type="evidence" value="ECO:0007669"/>
    <property type="project" value="UniProtKB-EC"/>
</dbReference>
<dbReference type="PROSITE" id="PS00211">
    <property type="entry name" value="ABC_TRANSPORTER_1"/>
    <property type="match status" value="1"/>
</dbReference>
<dbReference type="Proteomes" id="UP000318864">
    <property type="component" value="Unassembled WGS sequence"/>
</dbReference>
<feature type="region of interest" description="Disordered" evidence="11">
    <location>
        <begin position="329"/>
        <end position="360"/>
    </location>
</feature>
<evidence type="ECO:0000256" key="6">
    <source>
        <dbReference type="ARBA" id="ARBA00058960"/>
    </source>
</evidence>
<evidence type="ECO:0000256" key="5">
    <source>
        <dbReference type="ARBA" id="ARBA00050590"/>
    </source>
</evidence>
<reference evidence="13 14" key="1">
    <citation type="submission" date="2018-10" db="EMBL/GenBank/DDBJ databases">
        <title>Natronolimnobius sp. XQ-INN 246 isolated from Inner Mongolia Autonomous Region of China.</title>
        <authorList>
            <person name="Xue Q."/>
        </authorList>
    </citation>
    <scope>NUCLEOTIDE SEQUENCE [LARGE SCALE GENOMIC DNA]</scope>
    <source>
        <strain evidence="13 14">XQ-INN 246</strain>
    </source>
</reference>
<dbReference type="InterPro" id="IPR017871">
    <property type="entry name" value="ABC_transporter-like_CS"/>
</dbReference>
<evidence type="ECO:0000256" key="2">
    <source>
        <dbReference type="ARBA" id="ARBA00022741"/>
    </source>
</evidence>
<dbReference type="OrthoDB" id="24644at2157"/>
<keyword evidence="14" id="KW-1185">Reference proteome</keyword>
<evidence type="ECO:0000256" key="8">
    <source>
        <dbReference type="ARBA" id="ARBA00066387"/>
    </source>
</evidence>
<dbReference type="GO" id="GO:0016887">
    <property type="term" value="F:ATP hydrolysis activity"/>
    <property type="evidence" value="ECO:0007669"/>
    <property type="project" value="InterPro"/>
</dbReference>
<organism evidence="13 14">
    <name type="scientific">Salinadaptatus halalkaliphilus</name>
    <dbReference type="NCBI Taxonomy" id="2419781"/>
    <lineage>
        <taxon>Archaea</taxon>
        <taxon>Methanobacteriati</taxon>
        <taxon>Methanobacteriota</taxon>
        <taxon>Stenosarchaea group</taxon>
        <taxon>Halobacteria</taxon>
        <taxon>Halobacteriales</taxon>
        <taxon>Natrialbaceae</taxon>
        <taxon>Salinadaptatus</taxon>
    </lineage>
</organism>
<protein>
    <recommendedName>
        <fullName evidence="9">Cobalamin import ATP-binding protein BtuD</fullName>
        <ecNumber evidence="8">7.6.2.8</ecNumber>
    </recommendedName>
    <alternativeName>
        <fullName evidence="10">Vitamin B12-transporting ATPase</fullName>
    </alternativeName>
</protein>
<proteinExistence type="predicted"/>
<evidence type="ECO:0000256" key="3">
    <source>
        <dbReference type="ARBA" id="ARBA00022840"/>
    </source>
</evidence>
<evidence type="ECO:0000313" key="13">
    <source>
        <dbReference type="EMBL" id="THE64778.1"/>
    </source>
</evidence>
<dbReference type="NCBIfam" id="NF010068">
    <property type="entry name" value="PRK13548.1"/>
    <property type="match status" value="1"/>
</dbReference>
<dbReference type="InterPro" id="IPR027417">
    <property type="entry name" value="P-loop_NTPase"/>
</dbReference>
<evidence type="ECO:0000259" key="12">
    <source>
        <dbReference type="PROSITE" id="PS50893"/>
    </source>
</evidence>
<keyword evidence="3 13" id="KW-0067">ATP-binding</keyword>
<comment type="caution">
    <text evidence="13">The sequence shown here is derived from an EMBL/GenBank/DDBJ whole genome shotgun (WGS) entry which is preliminary data.</text>
</comment>
<keyword evidence="4" id="KW-1278">Translocase</keyword>
<dbReference type="GO" id="GO:0005524">
    <property type="term" value="F:ATP binding"/>
    <property type="evidence" value="ECO:0007669"/>
    <property type="project" value="UniProtKB-KW"/>
</dbReference>
<comment type="function">
    <text evidence="6">Required for corrinoid utilization. Probably part of the ABC transporter complex BtuCDF involved in cobalamin (vitamin B12) import. Probably responsible for energy coupling to the transport system.</text>
</comment>
<dbReference type="PANTHER" id="PTHR42794">
    <property type="entry name" value="HEMIN IMPORT ATP-BINDING PROTEIN HMUV"/>
    <property type="match status" value="1"/>
</dbReference>
<dbReference type="AlphaFoldDB" id="A0A4S3TQF3"/>
<dbReference type="PANTHER" id="PTHR42794:SF1">
    <property type="entry name" value="HEMIN IMPORT ATP-BINDING PROTEIN HMUV"/>
    <property type="match status" value="1"/>
</dbReference>
<feature type="region of interest" description="Disordered" evidence="11">
    <location>
        <begin position="281"/>
        <end position="314"/>
    </location>
</feature>
<comment type="subunit">
    <text evidence="7">The complex is composed of two ATP-binding proteins (BtuD), two transmembrane proteins (BtuC) and a solute-binding protein (BtuF).</text>
</comment>